<accession>A0ABZ3DA99</accession>
<gene>
    <name evidence="2" type="ORF">AAC691_07950</name>
</gene>
<organism evidence="2 3">
    <name type="scientific">Nguyenibacter vanlangensis</name>
    <dbReference type="NCBI Taxonomy" id="1216886"/>
    <lineage>
        <taxon>Bacteria</taxon>
        <taxon>Pseudomonadati</taxon>
        <taxon>Pseudomonadota</taxon>
        <taxon>Alphaproteobacteria</taxon>
        <taxon>Acetobacterales</taxon>
        <taxon>Acetobacteraceae</taxon>
        <taxon>Nguyenibacter</taxon>
    </lineage>
</organism>
<evidence type="ECO:0000313" key="2">
    <source>
        <dbReference type="EMBL" id="XAE44351.1"/>
    </source>
</evidence>
<evidence type="ECO:0000313" key="3">
    <source>
        <dbReference type="Proteomes" id="UP001449795"/>
    </source>
</evidence>
<reference evidence="2 3" key="1">
    <citation type="submission" date="2024-04" db="EMBL/GenBank/DDBJ databases">
        <title>Complete genome sequence of Nguyenibacter vanlangesis HBCM-1154, a strain capable of nitrogen fixation, IAA production, and phosphorus solubilization isolated from sugarcane soil.</title>
        <authorList>
            <person name="MY HANH P."/>
        </authorList>
    </citation>
    <scope>NUCLEOTIDE SEQUENCE [LARGE SCALE GENOMIC DNA]</scope>
    <source>
        <strain evidence="2 3">HBCM 1154</strain>
    </source>
</reference>
<dbReference type="EMBL" id="CP152276">
    <property type="protein sequence ID" value="XAE44351.1"/>
    <property type="molecule type" value="Genomic_DNA"/>
</dbReference>
<name>A0ABZ3DA99_9PROT</name>
<keyword evidence="3" id="KW-1185">Reference proteome</keyword>
<feature type="region of interest" description="Disordered" evidence="1">
    <location>
        <begin position="32"/>
        <end position="53"/>
    </location>
</feature>
<dbReference type="Proteomes" id="UP001449795">
    <property type="component" value="Chromosome"/>
</dbReference>
<dbReference type="RefSeq" id="WP_342629625.1">
    <property type="nucleotide sequence ID" value="NZ_CP152276.1"/>
</dbReference>
<sequence>MSLIALVAAVMFVPRPDNAGHSPAAAIERFHSASQSAGSTADRYGRNDDGSAEVAPDIMDGVHRIMTYANHVL</sequence>
<evidence type="ECO:0000256" key="1">
    <source>
        <dbReference type="SAM" id="MobiDB-lite"/>
    </source>
</evidence>
<proteinExistence type="predicted"/>
<protein>
    <submittedName>
        <fullName evidence="2">Uncharacterized protein</fullName>
    </submittedName>
</protein>